<keyword evidence="5" id="KW-0808">Transferase</keyword>
<dbReference type="Pfam" id="PF02518">
    <property type="entry name" value="HATPase_c"/>
    <property type="match status" value="1"/>
</dbReference>
<dbReference type="InterPro" id="IPR036097">
    <property type="entry name" value="HisK_dim/P_sf"/>
</dbReference>
<comment type="catalytic activity">
    <reaction evidence="1">
        <text>ATP + protein L-histidine = ADP + protein N-phospho-L-histidine.</text>
        <dbReference type="EC" id="2.7.13.3"/>
    </reaction>
</comment>
<feature type="domain" description="CHASE" evidence="18">
    <location>
        <begin position="140"/>
        <end position="222"/>
    </location>
</feature>
<comment type="caution">
    <text evidence="19">The sequence shown here is derived from an EMBL/GenBank/DDBJ whole genome shotgun (WGS) entry which is preliminary data.</text>
</comment>
<dbReference type="PANTHER" id="PTHR42878">
    <property type="entry name" value="TWO-COMPONENT HISTIDINE KINASE"/>
    <property type="match status" value="1"/>
</dbReference>
<evidence type="ECO:0000256" key="5">
    <source>
        <dbReference type="ARBA" id="ARBA00022679"/>
    </source>
</evidence>
<dbReference type="EC" id="2.7.13.3" evidence="3"/>
<sequence>MVVVGLTATGLIVSGLRSGQRENAERVMDQRAEMAKSAVLTETARYESLLEATATGLATDSNMTWDDFDAATSSLANAGLKGASSVAFVVPATDAQIPATQARWRSRGADGLVLRPRGTGHEHYFSIFNRGLRSTGTTAGLDVSAARQPAEAMRDARRMSTPTVSDTYVLLRDRNLPAAQQQHSFVFAAPIWPRTADPQFRGWLLLGMRGQDFLSAVLAAVSQGQLNGELLATNTDGSRPVVAHYFVPGTPDMERQSLLDVADREWTLIIRADSGNLPGAHSPLPGLVLGGGIVLTLVIAGLVYVLASARSRAVARVEAATRELRQAERESRRQAVLLAAVMASISDGVGVIDEHGEFILHNPAAREMIGVDHDTSDTTAWQEHYGLFRPDGRTPFPHDELPLVRALRGESSNGVEILIRNPARPEGVLISFDGRPLDPSAGEPGAVAIYHDITELRRYENDLAVFAGVVAHDLKAPLTVIRGHCEELLEDSLQGGGPSHSLLRIVRAVDRMAAMIDTLLAYTTARDAPLNFVRVDLAALTDEVVQDRTGHLAEDAVPEVVVGPLPVVSADPAMLRHVLDNLIGNALKYVRPGAAARVEISADPVGEGWTRVGIADRGIGIPDADKPEVFERFHRAHADAGYAGTGLGLAICKRIVERHGGEIGVADNPGGGTRFHFTLPLEEYAMKIRPSKKEVSTDQADDEAREKLERALAERAAMENTRLPGLSALPSSAPSGGDPAGTRLRSPAPHHHPADAE</sequence>
<dbReference type="InterPro" id="IPR042240">
    <property type="entry name" value="CHASE_sf"/>
</dbReference>
<evidence type="ECO:0000256" key="3">
    <source>
        <dbReference type="ARBA" id="ARBA00012438"/>
    </source>
</evidence>
<dbReference type="InterPro" id="IPR036890">
    <property type="entry name" value="HATPase_C_sf"/>
</dbReference>
<dbReference type="InterPro" id="IPR006189">
    <property type="entry name" value="CHASE_dom"/>
</dbReference>
<dbReference type="InterPro" id="IPR035965">
    <property type="entry name" value="PAS-like_dom_sf"/>
</dbReference>
<keyword evidence="4" id="KW-0597">Phosphoprotein</keyword>
<dbReference type="GO" id="GO:0007234">
    <property type="term" value="P:osmosensory signaling via phosphorelay pathway"/>
    <property type="evidence" value="ECO:0007669"/>
    <property type="project" value="TreeGrafter"/>
</dbReference>
<keyword evidence="10 16" id="KW-1133">Transmembrane helix</keyword>
<dbReference type="InterPro" id="IPR005467">
    <property type="entry name" value="His_kinase_dom"/>
</dbReference>
<evidence type="ECO:0000256" key="1">
    <source>
        <dbReference type="ARBA" id="ARBA00000085"/>
    </source>
</evidence>
<evidence type="ECO:0000313" key="20">
    <source>
        <dbReference type="Proteomes" id="UP000623608"/>
    </source>
</evidence>
<dbReference type="PROSITE" id="PS50839">
    <property type="entry name" value="CHASE"/>
    <property type="match status" value="1"/>
</dbReference>
<dbReference type="PANTHER" id="PTHR42878:SF7">
    <property type="entry name" value="SENSOR HISTIDINE KINASE GLRK"/>
    <property type="match status" value="1"/>
</dbReference>
<dbReference type="InterPro" id="IPR013656">
    <property type="entry name" value="PAS_4"/>
</dbReference>
<dbReference type="GO" id="GO:0030295">
    <property type="term" value="F:protein kinase activator activity"/>
    <property type="evidence" value="ECO:0007669"/>
    <property type="project" value="TreeGrafter"/>
</dbReference>
<dbReference type="CDD" id="cd00082">
    <property type="entry name" value="HisKA"/>
    <property type="match status" value="1"/>
</dbReference>
<dbReference type="SMART" id="SM01079">
    <property type="entry name" value="CHASE"/>
    <property type="match status" value="1"/>
</dbReference>
<organism evidence="19 20">
    <name type="scientific">Paractinoplanes tereljensis</name>
    <dbReference type="NCBI Taxonomy" id="571912"/>
    <lineage>
        <taxon>Bacteria</taxon>
        <taxon>Bacillati</taxon>
        <taxon>Actinomycetota</taxon>
        <taxon>Actinomycetes</taxon>
        <taxon>Micromonosporales</taxon>
        <taxon>Micromonosporaceae</taxon>
        <taxon>Paractinoplanes</taxon>
    </lineage>
</organism>
<evidence type="ECO:0000256" key="6">
    <source>
        <dbReference type="ARBA" id="ARBA00022692"/>
    </source>
</evidence>
<feature type="transmembrane region" description="Helical" evidence="16">
    <location>
        <begin position="335"/>
        <end position="352"/>
    </location>
</feature>
<feature type="domain" description="Histidine kinase" evidence="17">
    <location>
        <begin position="469"/>
        <end position="683"/>
    </location>
</feature>
<keyword evidence="8" id="KW-0418">Kinase</keyword>
<dbReference type="InterPro" id="IPR003661">
    <property type="entry name" value="HisK_dim/P_dom"/>
</dbReference>
<dbReference type="PROSITE" id="PS50109">
    <property type="entry name" value="HIS_KIN"/>
    <property type="match status" value="1"/>
</dbReference>
<keyword evidence="14" id="KW-0175">Coiled coil</keyword>
<proteinExistence type="predicted"/>
<evidence type="ECO:0000256" key="7">
    <source>
        <dbReference type="ARBA" id="ARBA00022741"/>
    </source>
</evidence>
<dbReference type="SUPFAM" id="SSF47384">
    <property type="entry name" value="Homodimeric domain of signal transducing histidine kinase"/>
    <property type="match status" value="1"/>
</dbReference>
<keyword evidence="9" id="KW-0067">ATP-binding</keyword>
<dbReference type="InterPro" id="IPR003594">
    <property type="entry name" value="HATPase_dom"/>
</dbReference>
<evidence type="ECO:0000313" key="19">
    <source>
        <dbReference type="EMBL" id="GIF26928.1"/>
    </source>
</evidence>
<dbReference type="SMART" id="SM00387">
    <property type="entry name" value="HATPase_c"/>
    <property type="match status" value="1"/>
</dbReference>
<evidence type="ECO:0000256" key="12">
    <source>
        <dbReference type="ARBA" id="ARBA00023136"/>
    </source>
</evidence>
<evidence type="ECO:0000256" key="16">
    <source>
        <dbReference type="SAM" id="Phobius"/>
    </source>
</evidence>
<dbReference type="Proteomes" id="UP000623608">
    <property type="component" value="Unassembled WGS sequence"/>
</dbReference>
<evidence type="ECO:0000259" key="17">
    <source>
        <dbReference type="PROSITE" id="PS50109"/>
    </source>
</evidence>
<dbReference type="Gene3D" id="3.30.450.20">
    <property type="entry name" value="PAS domain"/>
    <property type="match status" value="1"/>
</dbReference>
<keyword evidence="6 16" id="KW-0812">Transmembrane</keyword>
<dbReference type="GO" id="GO:0005524">
    <property type="term" value="F:ATP binding"/>
    <property type="evidence" value="ECO:0007669"/>
    <property type="project" value="UniProtKB-KW"/>
</dbReference>
<keyword evidence="12 16" id="KW-0472">Membrane</keyword>
<dbReference type="Pfam" id="PF03924">
    <property type="entry name" value="CHASE"/>
    <property type="match status" value="1"/>
</dbReference>
<accession>A0A919TXA4</accession>
<evidence type="ECO:0000256" key="4">
    <source>
        <dbReference type="ARBA" id="ARBA00022553"/>
    </source>
</evidence>
<dbReference type="FunFam" id="3.30.565.10:FF:000006">
    <property type="entry name" value="Sensor histidine kinase WalK"/>
    <property type="match status" value="1"/>
</dbReference>
<dbReference type="SMART" id="SM00388">
    <property type="entry name" value="HisKA"/>
    <property type="match status" value="1"/>
</dbReference>
<evidence type="ECO:0000256" key="14">
    <source>
        <dbReference type="SAM" id="Coils"/>
    </source>
</evidence>
<evidence type="ECO:0000256" key="11">
    <source>
        <dbReference type="ARBA" id="ARBA00023012"/>
    </source>
</evidence>
<keyword evidence="11" id="KW-0902">Two-component regulatory system</keyword>
<dbReference type="Gene3D" id="3.30.450.350">
    <property type="entry name" value="CHASE domain"/>
    <property type="match status" value="1"/>
</dbReference>
<dbReference type="Gene3D" id="3.30.565.10">
    <property type="entry name" value="Histidine kinase-like ATPase, C-terminal domain"/>
    <property type="match status" value="1"/>
</dbReference>
<feature type="region of interest" description="Disordered" evidence="15">
    <location>
        <begin position="690"/>
        <end position="757"/>
    </location>
</feature>
<dbReference type="InterPro" id="IPR004358">
    <property type="entry name" value="Sig_transdc_His_kin-like_C"/>
</dbReference>
<reference evidence="19" key="1">
    <citation type="submission" date="2021-01" db="EMBL/GenBank/DDBJ databases">
        <title>Whole genome shotgun sequence of Actinoplanes tereljensis NBRC 105297.</title>
        <authorList>
            <person name="Komaki H."/>
            <person name="Tamura T."/>
        </authorList>
    </citation>
    <scope>NUCLEOTIDE SEQUENCE</scope>
    <source>
        <strain evidence="19">NBRC 105297</strain>
    </source>
</reference>
<protein>
    <recommendedName>
        <fullName evidence="13">Sensor-like histidine kinase SenX3</fullName>
        <ecNumber evidence="3">2.7.13.3</ecNumber>
    </recommendedName>
</protein>
<dbReference type="SUPFAM" id="SSF55874">
    <property type="entry name" value="ATPase domain of HSP90 chaperone/DNA topoisomerase II/histidine kinase"/>
    <property type="match status" value="1"/>
</dbReference>
<evidence type="ECO:0000256" key="8">
    <source>
        <dbReference type="ARBA" id="ARBA00022777"/>
    </source>
</evidence>
<feature type="transmembrane region" description="Helical" evidence="16">
    <location>
        <begin position="284"/>
        <end position="307"/>
    </location>
</feature>
<evidence type="ECO:0000259" key="18">
    <source>
        <dbReference type="PROSITE" id="PS50839"/>
    </source>
</evidence>
<evidence type="ECO:0000256" key="13">
    <source>
        <dbReference type="ARBA" id="ARBA00039401"/>
    </source>
</evidence>
<keyword evidence="20" id="KW-1185">Reference proteome</keyword>
<keyword evidence="7" id="KW-0547">Nucleotide-binding</keyword>
<feature type="compositionally biased region" description="Basic and acidic residues" evidence="15">
    <location>
        <begin position="691"/>
        <end position="717"/>
    </location>
</feature>
<dbReference type="GO" id="GO:0005886">
    <property type="term" value="C:plasma membrane"/>
    <property type="evidence" value="ECO:0007669"/>
    <property type="project" value="UniProtKB-SubCell"/>
</dbReference>
<dbReference type="SUPFAM" id="SSF55785">
    <property type="entry name" value="PYP-like sensor domain (PAS domain)"/>
    <property type="match status" value="1"/>
</dbReference>
<feature type="compositionally biased region" description="Low complexity" evidence="15">
    <location>
        <begin position="718"/>
        <end position="741"/>
    </location>
</feature>
<dbReference type="AlphaFoldDB" id="A0A919TXA4"/>
<dbReference type="GO" id="GO:0000155">
    <property type="term" value="F:phosphorelay sensor kinase activity"/>
    <property type="evidence" value="ECO:0007669"/>
    <property type="project" value="InterPro"/>
</dbReference>
<dbReference type="PRINTS" id="PR00344">
    <property type="entry name" value="BCTRLSENSOR"/>
</dbReference>
<comment type="subcellular location">
    <subcellularLocation>
        <location evidence="2">Cell membrane</location>
    </subcellularLocation>
</comment>
<evidence type="ECO:0000256" key="2">
    <source>
        <dbReference type="ARBA" id="ARBA00004236"/>
    </source>
</evidence>
<gene>
    <name evidence="19" type="ORF">Ate02nite_96580</name>
</gene>
<evidence type="ECO:0000256" key="9">
    <source>
        <dbReference type="ARBA" id="ARBA00022840"/>
    </source>
</evidence>
<evidence type="ECO:0000256" key="15">
    <source>
        <dbReference type="SAM" id="MobiDB-lite"/>
    </source>
</evidence>
<dbReference type="InterPro" id="IPR050351">
    <property type="entry name" value="BphY/WalK/GraS-like"/>
</dbReference>
<dbReference type="GO" id="GO:0000156">
    <property type="term" value="F:phosphorelay response regulator activity"/>
    <property type="evidence" value="ECO:0007669"/>
    <property type="project" value="TreeGrafter"/>
</dbReference>
<dbReference type="Pfam" id="PF00512">
    <property type="entry name" value="HisKA"/>
    <property type="match status" value="1"/>
</dbReference>
<evidence type="ECO:0000256" key="10">
    <source>
        <dbReference type="ARBA" id="ARBA00022989"/>
    </source>
</evidence>
<dbReference type="Gene3D" id="1.10.287.130">
    <property type="match status" value="1"/>
</dbReference>
<name>A0A919TXA4_9ACTN</name>
<dbReference type="EMBL" id="BOMY01000068">
    <property type="protein sequence ID" value="GIF26928.1"/>
    <property type="molecule type" value="Genomic_DNA"/>
</dbReference>
<dbReference type="Pfam" id="PF08448">
    <property type="entry name" value="PAS_4"/>
    <property type="match status" value="1"/>
</dbReference>
<feature type="coiled-coil region" evidence="14">
    <location>
        <begin position="310"/>
        <end position="337"/>
    </location>
</feature>